<name>A0A1I7WBY8_HETBA</name>
<dbReference type="Proteomes" id="UP000095283">
    <property type="component" value="Unplaced"/>
</dbReference>
<keyword evidence="2" id="KW-1133">Transmembrane helix</keyword>
<sequence>MTFTEEDTENRKLNVPSSEDSPLSEGLTPDEVLNTLGSKNGFLISCVVVTGLTWTAMAMNGLCAAFITQNCKNCTKMESIVDELGQFKNYFILNLKYLKSLYPFRVISNCSGFKGGALIGWVLGYECTPLTITISIGTLLEVTRDGPQ</sequence>
<protein>
    <submittedName>
        <fullName evidence="4">MICOS complex subunit MIC10</fullName>
    </submittedName>
</protein>
<evidence type="ECO:0000313" key="3">
    <source>
        <dbReference type="Proteomes" id="UP000095283"/>
    </source>
</evidence>
<keyword evidence="2" id="KW-0472">Membrane</keyword>
<dbReference type="AlphaFoldDB" id="A0A1I7WBY8"/>
<dbReference type="WBParaSite" id="Hba_02196">
    <property type="protein sequence ID" value="Hba_02196"/>
    <property type="gene ID" value="Hba_02196"/>
</dbReference>
<feature type="region of interest" description="Disordered" evidence="1">
    <location>
        <begin position="1"/>
        <end position="26"/>
    </location>
</feature>
<keyword evidence="2" id="KW-0812">Transmembrane</keyword>
<feature type="transmembrane region" description="Helical" evidence="2">
    <location>
        <begin position="42"/>
        <end position="67"/>
    </location>
</feature>
<proteinExistence type="predicted"/>
<evidence type="ECO:0000313" key="4">
    <source>
        <dbReference type="WBParaSite" id="Hba_02196"/>
    </source>
</evidence>
<organism evidence="3 4">
    <name type="scientific">Heterorhabditis bacteriophora</name>
    <name type="common">Entomopathogenic nematode worm</name>
    <dbReference type="NCBI Taxonomy" id="37862"/>
    <lineage>
        <taxon>Eukaryota</taxon>
        <taxon>Metazoa</taxon>
        <taxon>Ecdysozoa</taxon>
        <taxon>Nematoda</taxon>
        <taxon>Chromadorea</taxon>
        <taxon>Rhabditida</taxon>
        <taxon>Rhabditina</taxon>
        <taxon>Rhabditomorpha</taxon>
        <taxon>Strongyloidea</taxon>
        <taxon>Heterorhabditidae</taxon>
        <taxon>Heterorhabditis</taxon>
    </lineage>
</organism>
<evidence type="ECO:0000256" key="1">
    <source>
        <dbReference type="SAM" id="MobiDB-lite"/>
    </source>
</evidence>
<accession>A0A1I7WBY8</accession>
<evidence type="ECO:0000256" key="2">
    <source>
        <dbReference type="SAM" id="Phobius"/>
    </source>
</evidence>
<reference evidence="4" key="1">
    <citation type="submission" date="2016-11" db="UniProtKB">
        <authorList>
            <consortium name="WormBaseParasite"/>
        </authorList>
    </citation>
    <scope>IDENTIFICATION</scope>
</reference>
<keyword evidence="3" id="KW-1185">Reference proteome</keyword>